<dbReference type="PANTHER" id="PTHR33798:SF5">
    <property type="entry name" value="FLAVIN REDUCTASE LIKE DOMAIN-CONTAINING PROTEIN"/>
    <property type="match status" value="1"/>
</dbReference>
<feature type="domain" description="Flavin reductase like" evidence="6">
    <location>
        <begin position="130"/>
        <end position="277"/>
    </location>
</feature>
<protein>
    <recommendedName>
        <fullName evidence="6">Flavin reductase like domain-containing protein</fullName>
    </recommendedName>
</protein>
<comment type="caution">
    <text evidence="7">The sequence shown here is derived from an EMBL/GenBank/DDBJ whole genome shotgun (WGS) entry which is preliminary data.</text>
</comment>
<comment type="cofactor">
    <cofactor evidence="1">
        <name>FMN</name>
        <dbReference type="ChEBI" id="CHEBI:58210"/>
    </cofactor>
</comment>
<evidence type="ECO:0000313" key="7">
    <source>
        <dbReference type="EMBL" id="KAK5052860.1"/>
    </source>
</evidence>
<evidence type="ECO:0000256" key="1">
    <source>
        <dbReference type="ARBA" id="ARBA00001917"/>
    </source>
</evidence>
<dbReference type="Proteomes" id="UP001345691">
    <property type="component" value="Unassembled WGS sequence"/>
</dbReference>
<dbReference type="PANTHER" id="PTHR33798">
    <property type="entry name" value="FLAVOPROTEIN OXYGENASE"/>
    <property type="match status" value="1"/>
</dbReference>
<feature type="region of interest" description="Disordered" evidence="5">
    <location>
        <begin position="338"/>
        <end position="362"/>
    </location>
</feature>
<sequence>MPTRLLLTAQRQIIRAQRPSSGAKHDRLGTRDTQINSFSSTAAALREARCQAHSKTPVNPFILRYGDFEKKQASRKDFDHSLPVEVSKTPNPLWKYGQGVNDKNVLNLQHVEIDPSQAGRKMVSNYRLLVSGIPRPISFVSTVSTEGKANLAPFSYFQVVDHDPPIVVIGFSARQGRPKDTRKNLVDTGECVISVVSEHMVEAVNGSSLDVPYGISEWGMSGFKSALSTTVKPHRVKDAIFSMEGKLLEMKELNYGEDNDGKQHGALAIIQATRFWVREDALNEAKDEVDLSKLRPLVQLGGISYARVRETFELPRPGLQAELEDESRGLRPFLEAKVQQRTGSDSPGLPHEEAAEPAKAIV</sequence>
<gene>
    <name evidence="7" type="ORF">LTR69_009686</name>
</gene>
<reference evidence="7 8" key="1">
    <citation type="submission" date="2023-08" db="EMBL/GenBank/DDBJ databases">
        <title>Black Yeasts Isolated from many extreme environments.</title>
        <authorList>
            <person name="Coleine C."/>
            <person name="Stajich J.E."/>
            <person name="Selbmann L."/>
        </authorList>
    </citation>
    <scope>NUCLEOTIDE SEQUENCE [LARGE SCALE GENOMIC DNA]</scope>
    <source>
        <strain evidence="7 8">CCFEE 6328</strain>
    </source>
</reference>
<evidence type="ECO:0000256" key="5">
    <source>
        <dbReference type="SAM" id="MobiDB-lite"/>
    </source>
</evidence>
<evidence type="ECO:0000259" key="6">
    <source>
        <dbReference type="SMART" id="SM00903"/>
    </source>
</evidence>
<dbReference type="Pfam" id="PF01613">
    <property type="entry name" value="Flavin_Reduct"/>
    <property type="match status" value="1"/>
</dbReference>
<evidence type="ECO:0000256" key="3">
    <source>
        <dbReference type="ARBA" id="ARBA00022643"/>
    </source>
</evidence>
<evidence type="ECO:0000256" key="4">
    <source>
        <dbReference type="ARBA" id="ARBA00038054"/>
    </source>
</evidence>
<dbReference type="InterPro" id="IPR002563">
    <property type="entry name" value="Flavin_Rdtase-like_dom"/>
</dbReference>
<proteinExistence type="inferred from homology"/>
<dbReference type="Gene3D" id="2.30.110.10">
    <property type="entry name" value="Electron Transport, Fmn-binding Protein, Chain A"/>
    <property type="match status" value="1"/>
</dbReference>
<dbReference type="InterPro" id="IPR012349">
    <property type="entry name" value="Split_barrel_FMN-bd"/>
</dbReference>
<evidence type="ECO:0000256" key="2">
    <source>
        <dbReference type="ARBA" id="ARBA00022630"/>
    </source>
</evidence>
<keyword evidence="3" id="KW-0288">FMN</keyword>
<organism evidence="7 8">
    <name type="scientific">Exophiala sideris</name>
    <dbReference type="NCBI Taxonomy" id="1016849"/>
    <lineage>
        <taxon>Eukaryota</taxon>
        <taxon>Fungi</taxon>
        <taxon>Dikarya</taxon>
        <taxon>Ascomycota</taxon>
        <taxon>Pezizomycotina</taxon>
        <taxon>Eurotiomycetes</taxon>
        <taxon>Chaetothyriomycetidae</taxon>
        <taxon>Chaetothyriales</taxon>
        <taxon>Herpotrichiellaceae</taxon>
        <taxon>Exophiala</taxon>
    </lineage>
</organism>
<keyword evidence="8" id="KW-1185">Reference proteome</keyword>
<dbReference type="SMART" id="SM00903">
    <property type="entry name" value="Flavin_Reduct"/>
    <property type="match status" value="1"/>
</dbReference>
<evidence type="ECO:0000313" key="8">
    <source>
        <dbReference type="Proteomes" id="UP001345691"/>
    </source>
</evidence>
<keyword evidence="2" id="KW-0285">Flavoprotein</keyword>
<comment type="similarity">
    <text evidence="4">Belongs to the flavoredoxin family.</text>
</comment>
<name>A0ABR0IZZ0_9EURO</name>
<accession>A0ABR0IZZ0</accession>
<dbReference type="EMBL" id="JAVRRF010000028">
    <property type="protein sequence ID" value="KAK5052860.1"/>
    <property type="molecule type" value="Genomic_DNA"/>
</dbReference>
<dbReference type="SUPFAM" id="SSF50475">
    <property type="entry name" value="FMN-binding split barrel"/>
    <property type="match status" value="1"/>
</dbReference>